<evidence type="ECO:0000256" key="1">
    <source>
        <dbReference type="SAM" id="SignalP"/>
    </source>
</evidence>
<dbReference type="OrthoDB" id="98874at2"/>
<dbReference type="Gene3D" id="2.60.120.1130">
    <property type="match status" value="1"/>
</dbReference>
<feature type="signal peptide" evidence="1">
    <location>
        <begin position="1"/>
        <end position="20"/>
    </location>
</feature>
<comment type="caution">
    <text evidence="3">The sequence shown here is derived from an EMBL/GenBank/DDBJ whole genome shotgun (WGS) entry which is preliminary data.</text>
</comment>
<proteinExistence type="predicted"/>
<dbReference type="RefSeq" id="WP_157542657.1">
    <property type="nucleotide sequence ID" value="NZ_WQLA01000006.1"/>
</dbReference>
<feature type="chain" id="PRO_5026313420" evidence="1">
    <location>
        <begin position="21"/>
        <end position="658"/>
    </location>
</feature>
<name>A0A6I4IR68_9SPHI</name>
<sequence>MKKLLLLALGAVLMHTSVLASDFPFGNFTVEEMSLKAYEKDKTANAVVLNEFGKSWISSTDGIPLIHEYHIKIKIFNSKAFEKGNVEIPLYKSDNNSFERVRDIEAVTFYTDDNGGVQRMAFNASNIIKENKNKYWDVVKFAMPGLRDGCIIEYKYTIESPYTLNMKDWTFQTDIPKMNSEYEVHIPGYFNFKATLVGPLKLTKNTGDLEQECFQVRGNKADCSKLVFGMADVPAFIEEDHMTSPKNFIAAIDFELNDYIDPYDGTKHVKTQTWTDIDKSLKQSDSFGSQLKKSGVFKDKLPLILTGATDSLSKARAIYAYFQKNVKCNNIYGIWSDNGVRKALDTHSGSVADINLGLVTALNTAGLNTEAVILATRDHGFINKLYPVVGGFNYVVAKVNVNNKTYLLDATEPYLPFGMLPERCLNDQGRVMSLNKPSYWIDMKASQKWARTYAMDLTLQPNGKLTGVIKNFSMGYEALNKRKAIKKFNSIDEYVENLDEKNTKLKILKSEVLNVDSLDLPLSEVYEVEISLFDNMNNNRMAFNPFFLNQISENPFKLAERTYPVDWGAQSDTKVILTMHLPEGYEIENPPKGVSLGLPNSGGRFLTAYDSQATTFTFSHVIQLNNAIYSSDEYPYLKELFNKIIQEQKSDIIFRKKS</sequence>
<organism evidence="3 4">
    <name type="scientific">Mucilaginibacter aquatilis</name>
    <dbReference type="NCBI Taxonomy" id="1517760"/>
    <lineage>
        <taxon>Bacteria</taxon>
        <taxon>Pseudomonadati</taxon>
        <taxon>Bacteroidota</taxon>
        <taxon>Sphingobacteriia</taxon>
        <taxon>Sphingobacteriales</taxon>
        <taxon>Sphingobacteriaceae</taxon>
        <taxon>Mucilaginibacter</taxon>
    </lineage>
</organism>
<gene>
    <name evidence="3" type="ORF">GO816_14450</name>
</gene>
<dbReference type="Gene3D" id="3.10.620.30">
    <property type="match status" value="1"/>
</dbReference>
<dbReference type="EMBL" id="WQLA01000006">
    <property type="protein sequence ID" value="MVN92334.1"/>
    <property type="molecule type" value="Genomic_DNA"/>
</dbReference>
<dbReference type="Gene3D" id="2.60.40.3140">
    <property type="match status" value="1"/>
</dbReference>
<dbReference type="Proteomes" id="UP000434850">
    <property type="component" value="Unassembled WGS sequence"/>
</dbReference>
<protein>
    <submittedName>
        <fullName evidence="3">DUF3857 domain-containing protein</fullName>
    </submittedName>
</protein>
<keyword evidence="4" id="KW-1185">Reference proteome</keyword>
<accession>A0A6I4IR68</accession>
<evidence type="ECO:0000259" key="2">
    <source>
        <dbReference type="Pfam" id="PF12969"/>
    </source>
</evidence>
<reference evidence="3 4" key="1">
    <citation type="submission" date="2019-12" db="EMBL/GenBank/DDBJ databases">
        <title>Mucilaginibacter sp. HME9299 genome sequencing and assembly.</title>
        <authorList>
            <person name="Kang H."/>
            <person name="Kim H."/>
            <person name="Joh K."/>
        </authorList>
    </citation>
    <scope>NUCLEOTIDE SEQUENCE [LARGE SCALE GENOMIC DNA]</scope>
    <source>
        <strain evidence="3 4">HME9299</strain>
    </source>
</reference>
<feature type="domain" description="DUF3857" evidence="2">
    <location>
        <begin position="68"/>
        <end position="205"/>
    </location>
</feature>
<dbReference type="InterPro" id="IPR024618">
    <property type="entry name" value="DUF3857"/>
</dbReference>
<dbReference type="AlphaFoldDB" id="A0A6I4IR68"/>
<keyword evidence="1" id="KW-0732">Signal</keyword>
<dbReference type="Pfam" id="PF12969">
    <property type="entry name" value="DUF3857"/>
    <property type="match status" value="1"/>
</dbReference>
<evidence type="ECO:0000313" key="4">
    <source>
        <dbReference type="Proteomes" id="UP000434850"/>
    </source>
</evidence>
<evidence type="ECO:0000313" key="3">
    <source>
        <dbReference type="EMBL" id="MVN92334.1"/>
    </source>
</evidence>